<dbReference type="InterPro" id="IPR036005">
    <property type="entry name" value="Creatinase/aminopeptidase-like"/>
</dbReference>
<dbReference type="EMBL" id="CAJEWE010000010">
    <property type="protein sequence ID" value="CAD2077153.1"/>
    <property type="molecule type" value="Genomic_DNA"/>
</dbReference>
<gene>
    <name evidence="6" type="ORF">JEOSCH030_01233</name>
</gene>
<dbReference type="Gene3D" id="3.90.230.10">
    <property type="entry name" value="Creatinase/methionine aminopeptidase superfamily"/>
    <property type="match status" value="1"/>
</dbReference>
<comment type="similarity">
    <text evidence="2">Belongs to the peptidase M24B family.</text>
</comment>
<keyword evidence="7" id="KW-1185">Reference proteome</keyword>
<protein>
    <submittedName>
        <fullName evidence="6">Putative peptidase</fullName>
    </submittedName>
</protein>
<dbReference type="Gene3D" id="3.40.350.10">
    <property type="entry name" value="Creatinase/prolidase N-terminal domain"/>
    <property type="match status" value="1"/>
</dbReference>
<dbReference type="InterPro" id="IPR029149">
    <property type="entry name" value="Creatin/AminoP/Spt16_N"/>
</dbReference>
<evidence type="ECO:0000259" key="4">
    <source>
        <dbReference type="Pfam" id="PF00557"/>
    </source>
</evidence>
<sequence length="353" mass="39539">MIKYEKLNQLLESNNLDALLIMSPYNRRYVTGFSGSSGAVVYTKNEKFLISDFRYKNQAPNESVDFEFVLQDKGLLPFIVEFMKEKGLKTIGFESEHVNYNIYESLKNEFDLVPLTGEVEKIRMVKTPDEIEKIKKACEIVDESYMHILKFVKSGMTELEVRNELEYKMAQLGSEKPSFDTIVASGHRGALPHGAASNKVIERGDMVTLDFGAYYEGYASDITRSFAVEEVSSEMEKVYNIVLESQLKALDEIKLGMTGEEADSIARDVIKSYGYGDNFGHSLGHGFGLEVHEGPGLAQSSDIVLTENMVITIEPGIYVDNVGGVRIEDDAIVTKSVLEKLTHSTKDFIIVNN</sequence>
<feature type="domain" description="Peptidase M24" evidence="4">
    <location>
        <begin position="132"/>
        <end position="335"/>
    </location>
</feature>
<evidence type="ECO:0000259" key="5">
    <source>
        <dbReference type="Pfam" id="PF01321"/>
    </source>
</evidence>
<feature type="domain" description="Creatinase N-terminal" evidence="5">
    <location>
        <begin position="5"/>
        <end position="125"/>
    </location>
</feature>
<evidence type="ECO:0000256" key="3">
    <source>
        <dbReference type="ARBA" id="ARBA00022801"/>
    </source>
</evidence>
<organism evidence="6 7">
    <name type="scientific">Phocicoccus schoeneichii</name>
    <dbReference type="NCBI Taxonomy" id="1812261"/>
    <lineage>
        <taxon>Bacteria</taxon>
        <taxon>Bacillati</taxon>
        <taxon>Bacillota</taxon>
        <taxon>Bacilli</taxon>
        <taxon>Bacillales</taxon>
        <taxon>Salinicoccaceae</taxon>
        <taxon>Phocicoccus</taxon>
    </lineage>
</organism>
<dbReference type="FunFam" id="3.90.230.10:FF:000014">
    <property type="entry name" value="Aminopeptidase P family protein"/>
    <property type="match status" value="1"/>
</dbReference>
<dbReference type="Proteomes" id="UP000521032">
    <property type="component" value="Unassembled WGS sequence"/>
</dbReference>
<dbReference type="GO" id="GO:0004177">
    <property type="term" value="F:aminopeptidase activity"/>
    <property type="evidence" value="ECO:0007669"/>
    <property type="project" value="UniProtKB-ARBA"/>
</dbReference>
<dbReference type="InterPro" id="IPR001714">
    <property type="entry name" value="Pept_M24_MAP"/>
</dbReference>
<dbReference type="RefSeq" id="WP_186087770.1">
    <property type="nucleotide sequence ID" value="NZ_BMDB01000001.1"/>
</dbReference>
<dbReference type="InterPro" id="IPR000994">
    <property type="entry name" value="Pept_M24"/>
</dbReference>
<dbReference type="PRINTS" id="PR00599">
    <property type="entry name" value="MAPEPTIDASE"/>
</dbReference>
<dbReference type="Pfam" id="PF00557">
    <property type="entry name" value="Peptidase_M24"/>
    <property type="match status" value="1"/>
</dbReference>
<dbReference type="SUPFAM" id="SSF55920">
    <property type="entry name" value="Creatinase/aminopeptidase"/>
    <property type="match status" value="1"/>
</dbReference>
<dbReference type="GO" id="GO:0008235">
    <property type="term" value="F:metalloexopeptidase activity"/>
    <property type="evidence" value="ECO:0007669"/>
    <property type="project" value="UniProtKB-ARBA"/>
</dbReference>
<dbReference type="AlphaFoldDB" id="A0A6V7RJ09"/>
<name>A0A6V7RJ09_9BACL</name>
<proteinExistence type="inferred from homology"/>
<evidence type="ECO:0000313" key="7">
    <source>
        <dbReference type="Proteomes" id="UP000521032"/>
    </source>
</evidence>
<accession>A0A6V7RJ09</accession>
<dbReference type="PANTHER" id="PTHR46112:SF3">
    <property type="entry name" value="AMINOPEPTIDASE YPDF"/>
    <property type="match status" value="1"/>
</dbReference>
<dbReference type="InterPro" id="IPR050659">
    <property type="entry name" value="Peptidase_M24B"/>
</dbReference>
<dbReference type="InterPro" id="IPR000587">
    <property type="entry name" value="Creatinase_N"/>
</dbReference>
<keyword evidence="3" id="KW-0378">Hydrolase</keyword>
<dbReference type="SUPFAM" id="SSF53092">
    <property type="entry name" value="Creatinase/prolidase N-terminal domain"/>
    <property type="match status" value="1"/>
</dbReference>
<comment type="cofactor">
    <cofactor evidence="1">
        <name>Mn(2+)</name>
        <dbReference type="ChEBI" id="CHEBI:29035"/>
    </cofactor>
</comment>
<evidence type="ECO:0000313" key="6">
    <source>
        <dbReference type="EMBL" id="CAD2077153.1"/>
    </source>
</evidence>
<dbReference type="CDD" id="cd01092">
    <property type="entry name" value="APP-like"/>
    <property type="match status" value="1"/>
</dbReference>
<dbReference type="PANTHER" id="PTHR46112">
    <property type="entry name" value="AMINOPEPTIDASE"/>
    <property type="match status" value="1"/>
</dbReference>
<reference evidence="6 7" key="1">
    <citation type="submission" date="2020-07" db="EMBL/GenBank/DDBJ databases">
        <authorList>
            <person name="Criscuolo A."/>
        </authorList>
    </citation>
    <scope>NUCLEOTIDE SEQUENCE [LARGE SCALE GENOMIC DNA]</scope>
    <source>
        <strain evidence="7">CIP 111030</strain>
    </source>
</reference>
<dbReference type="Pfam" id="PF01321">
    <property type="entry name" value="Creatinase_N"/>
    <property type="match status" value="1"/>
</dbReference>
<evidence type="ECO:0000256" key="2">
    <source>
        <dbReference type="ARBA" id="ARBA00008766"/>
    </source>
</evidence>
<evidence type="ECO:0000256" key="1">
    <source>
        <dbReference type="ARBA" id="ARBA00001936"/>
    </source>
</evidence>
<comment type="caution">
    <text evidence="6">The sequence shown here is derived from an EMBL/GenBank/DDBJ whole genome shotgun (WGS) entry which is preliminary data.</text>
</comment>